<dbReference type="Pfam" id="PF00005">
    <property type="entry name" value="ABC_tran"/>
    <property type="match status" value="2"/>
</dbReference>
<keyword evidence="1" id="KW-0677">Repeat</keyword>
<dbReference type="FunFam" id="3.40.50.300:FF:001092">
    <property type="entry name" value="ATP-binding cassette sub-family F member 2"/>
    <property type="match status" value="1"/>
</dbReference>
<dbReference type="InterPro" id="IPR003593">
    <property type="entry name" value="AAA+_ATPase"/>
</dbReference>
<dbReference type="InterPro" id="IPR003439">
    <property type="entry name" value="ABC_transporter-like_ATP-bd"/>
</dbReference>
<dbReference type="KEGG" id="aot:AcetOri_orf04538"/>
<dbReference type="GO" id="GO:0016740">
    <property type="term" value="F:transferase activity"/>
    <property type="evidence" value="ECO:0007669"/>
    <property type="project" value="UniProtKB-KW"/>
</dbReference>
<dbReference type="EMBL" id="AP018515">
    <property type="protein sequence ID" value="BBC81351.1"/>
    <property type="molecule type" value="Genomic_DNA"/>
</dbReference>
<dbReference type="InterPro" id="IPR050611">
    <property type="entry name" value="ABCF"/>
</dbReference>
<evidence type="ECO:0000313" key="5">
    <source>
        <dbReference type="EMBL" id="BBC81351.1"/>
    </source>
</evidence>
<keyword evidence="3" id="KW-0067">ATP-binding</keyword>
<evidence type="ECO:0000259" key="4">
    <source>
        <dbReference type="PROSITE" id="PS50893"/>
    </source>
</evidence>
<proteinExistence type="predicted"/>
<accession>A0A2Z5ZLB8</accession>
<keyword evidence="2" id="KW-0547">Nucleotide-binding</keyword>
<dbReference type="AlphaFoldDB" id="A0A2Z5ZLB8"/>
<dbReference type="InterPro" id="IPR032781">
    <property type="entry name" value="ABC_tran_Xtn"/>
</dbReference>
<gene>
    <name evidence="5" type="ORF">AcetOrient_orf04538</name>
</gene>
<dbReference type="GO" id="GO:0016887">
    <property type="term" value="F:ATP hydrolysis activity"/>
    <property type="evidence" value="ECO:0007669"/>
    <property type="project" value="InterPro"/>
</dbReference>
<dbReference type="PANTHER" id="PTHR19211">
    <property type="entry name" value="ATP-BINDING TRANSPORT PROTEIN-RELATED"/>
    <property type="match status" value="1"/>
</dbReference>
<evidence type="ECO:0000256" key="1">
    <source>
        <dbReference type="ARBA" id="ARBA00022737"/>
    </source>
</evidence>
<dbReference type="GO" id="GO:0005524">
    <property type="term" value="F:ATP binding"/>
    <property type="evidence" value="ECO:0007669"/>
    <property type="project" value="UniProtKB-KW"/>
</dbReference>
<dbReference type="CDD" id="cd03221">
    <property type="entry name" value="ABCF_EF-3"/>
    <property type="match status" value="1"/>
</dbReference>
<dbReference type="PROSITE" id="PS50893">
    <property type="entry name" value="ABC_TRANSPORTER_2"/>
    <property type="match status" value="1"/>
</dbReference>
<organism evidence="5 6">
    <name type="scientific">Acetobacter orientalis</name>
    <dbReference type="NCBI Taxonomy" id="146474"/>
    <lineage>
        <taxon>Bacteria</taxon>
        <taxon>Pseudomonadati</taxon>
        <taxon>Pseudomonadota</taxon>
        <taxon>Alphaproteobacteria</taxon>
        <taxon>Acetobacterales</taxon>
        <taxon>Acetobacteraceae</taxon>
        <taxon>Acetobacter</taxon>
    </lineage>
</organism>
<evidence type="ECO:0000256" key="3">
    <source>
        <dbReference type="ARBA" id="ARBA00022840"/>
    </source>
</evidence>
<protein>
    <submittedName>
        <fullName evidence="5">Glycosyl transferase family 1</fullName>
    </submittedName>
</protein>
<dbReference type="SUPFAM" id="SSF52540">
    <property type="entry name" value="P-loop containing nucleoside triphosphate hydrolases"/>
    <property type="match status" value="2"/>
</dbReference>
<sequence length="412" mass="44512">MSLLTISDLTLRIAGRTLLDQADLSIEPGRKVGLVGRNGAGKSTLLAAIAGDISPDGGDIRLSARARMARVKQEAPADGASLIDTVLAGDTERTSLMAEAETATDPTRIAEIHERLRAIGAESAPSRAATVLAGLGFSAEAQLRPVSDFSGGWRMRVSLATALFLEPDLLLLDEPTNHLDLEATLWLESWLTRFAGAALIVSHDRGLLDSCVDAIAHLDRGKLTLTPGGYENFVRIRTEHALQQARQAEKIAAQRAHMQSFVDRFRAKATKAKQAQARIKALEKLPVIESVVEDAPTRFAFPEPEQLPPPMLTMNRVNVGYGGKAVLSNISLRLDMEDRIALLGANGNGKSTLAKLIAGRLEPLAGTMERNPRLKIGYFAQHQAEELVLNDTPVDHMSRALPKALPRLYGPN</sequence>
<dbReference type="Pfam" id="PF12848">
    <property type="entry name" value="ABC_tran_Xtn"/>
    <property type="match status" value="1"/>
</dbReference>
<reference evidence="5 6" key="1">
    <citation type="submission" date="2018-02" db="EMBL/GenBank/DDBJ databases">
        <title>Acetobacter orientalis genome.</title>
        <authorList>
            <person name="Nakashima N."/>
            <person name="Tamura T."/>
        </authorList>
    </citation>
    <scope>NUCLEOTIDE SEQUENCE [LARGE SCALE GENOMIC DNA]</scope>
    <source>
        <strain evidence="5 6">FAN1</strain>
    </source>
</reference>
<dbReference type="InterPro" id="IPR017871">
    <property type="entry name" value="ABC_transporter-like_CS"/>
</dbReference>
<dbReference type="PROSITE" id="PS00211">
    <property type="entry name" value="ABC_TRANSPORTER_1"/>
    <property type="match status" value="1"/>
</dbReference>
<dbReference type="InterPro" id="IPR027417">
    <property type="entry name" value="P-loop_NTPase"/>
</dbReference>
<dbReference type="FunFam" id="3.40.50.300:FF:000011">
    <property type="entry name" value="Putative ABC transporter ATP-binding component"/>
    <property type="match status" value="1"/>
</dbReference>
<dbReference type="Gene3D" id="3.40.50.300">
    <property type="entry name" value="P-loop containing nucleotide triphosphate hydrolases"/>
    <property type="match status" value="2"/>
</dbReference>
<dbReference type="Proteomes" id="UP000270034">
    <property type="component" value="Chromosome"/>
</dbReference>
<dbReference type="PANTHER" id="PTHR19211:SF14">
    <property type="entry name" value="ATP-BINDING CASSETTE SUB-FAMILY F MEMBER 1"/>
    <property type="match status" value="1"/>
</dbReference>
<keyword evidence="5" id="KW-0808">Transferase</keyword>
<dbReference type="SMART" id="SM00382">
    <property type="entry name" value="AAA"/>
    <property type="match status" value="1"/>
</dbReference>
<name>A0A2Z5ZLB8_9PROT</name>
<evidence type="ECO:0000313" key="6">
    <source>
        <dbReference type="Proteomes" id="UP000270034"/>
    </source>
</evidence>
<evidence type="ECO:0000256" key="2">
    <source>
        <dbReference type="ARBA" id="ARBA00022741"/>
    </source>
</evidence>
<feature type="domain" description="ABC transporter" evidence="4">
    <location>
        <begin position="4"/>
        <end position="245"/>
    </location>
</feature>